<proteinExistence type="inferred from homology"/>
<dbReference type="InterPro" id="IPR045595">
    <property type="entry name" value="SufBD_N"/>
</dbReference>
<dbReference type="InterPro" id="IPR000825">
    <property type="entry name" value="SUF_FeS_clus_asmbl_SufBD_core"/>
</dbReference>
<accession>A0A368E3M7</accession>
<comment type="caution">
    <text evidence="4">The sequence shown here is derived from an EMBL/GenBank/DDBJ whole genome shotgun (WGS) entry which is preliminary data.</text>
</comment>
<dbReference type="Proteomes" id="UP000252132">
    <property type="component" value="Unassembled WGS sequence"/>
</dbReference>
<dbReference type="GO" id="GO:0016226">
    <property type="term" value="P:iron-sulfur cluster assembly"/>
    <property type="evidence" value="ECO:0007669"/>
    <property type="project" value="InterPro"/>
</dbReference>
<comment type="similarity">
    <text evidence="1">Belongs to the iron-sulfur cluster assembly SufBD family.</text>
</comment>
<evidence type="ECO:0000259" key="2">
    <source>
        <dbReference type="Pfam" id="PF01458"/>
    </source>
</evidence>
<evidence type="ECO:0000256" key="1">
    <source>
        <dbReference type="ARBA" id="ARBA00043967"/>
    </source>
</evidence>
<dbReference type="Pfam" id="PF19295">
    <property type="entry name" value="SufBD_N"/>
    <property type="match status" value="1"/>
</dbReference>
<gene>
    <name evidence="4" type="ORF">DBW69_01315</name>
</gene>
<dbReference type="PANTHER" id="PTHR43575:SF1">
    <property type="entry name" value="PROTEIN ABCI7, CHLOROPLASTIC"/>
    <property type="match status" value="1"/>
</dbReference>
<sequence>MTSFNHMQQEAKEIFAAHGWPNKRNEDWHYTDLSARLPSSFQNQSLELSEDVHIDNLTCDVEEALQLNFINGLLTEAGELPDGLEISALIDNPDLVQQSDEDITDPLLYANLAHLETGIVIDVSQVIEEPMEIHFHNTSAEEASFVRIIFRLAEGASLTLLESHSGWGHTQLVSDVYQHEDSMLRHLKLHQAEDSQVSLLLNRVSLDARAQYHNVAISLSGGLGRLETRVTFNAPGGHAGLATALLSGGKQHIDITTRLNHLSADTTSDTVARTILDDEACGIFQGKVIVHEDAQRVEATQKSDALMLSADAMMNVKPELEIYADDVACSHGSAIGEIDHEALFFLRSRGIGEEAARIMLVEGFVSEILGRLDDFAAGAVLQENLLKRVATFLKKSA</sequence>
<feature type="domain" description="SUF system FeS cluster assembly SufBD core" evidence="2">
    <location>
        <begin position="137"/>
        <end position="364"/>
    </location>
</feature>
<evidence type="ECO:0000313" key="4">
    <source>
        <dbReference type="EMBL" id="RCL78061.1"/>
    </source>
</evidence>
<dbReference type="InterPro" id="IPR037284">
    <property type="entry name" value="SUF_FeS_clus_asmbl_SufBD_sf"/>
</dbReference>
<dbReference type="AlphaFoldDB" id="A0A368E3M7"/>
<evidence type="ECO:0000313" key="5">
    <source>
        <dbReference type="Proteomes" id="UP000252132"/>
    </source>
</evidence>
<dbReference type="EMBL" id="QOQF01000003">
    <property type="protein sequence ID" value="RCL78061.1"/>
    <property type="molecule type" value="Genomic_DNA"/>
</dbReference>
<name>A0A368E3M7_9PROT</name>
<reference evidence="4 5" key="1">
    <citation type="journal article" date="2018" name="Microbiome">
        <title>Fine metagenomic profile of the Mediterranean stratified and mixed water columns revealed by assembly and recruitment.</title>
        <authorList>
            <person name="Haro-Moreno J.M."/>
            <person name="Lopez-Perez M."/>
            <person name="De La Torre J.R."/>
            <person name="Picazo A."/>
            <person name="Camacho A."/>
            <person name="Rodriguez-Valera F."/>
        </authorList>
    </citation>
    <scope>NUCLEOTIDE SEQUENCE [LARGE SCALE GENOMIC DNA]</scope>
    <source>
        <strain evidence="4">MED-G55</strain>
    </source>
</reference>
<dbReference type="InterPro" id="IPR055346">
    <property type="entry name" value="Fe-S_cluster_assembly_SufBD"/>
</dbReference>
<protein>
    <submittedName>
        <fullName evidence="4">SufD family Fe-S cluster assembly protein</fullName>
    </submittedName>
</protein>
<dbReference type="PANTHER" id="PTHR43575">
    <property type="entry name" value="PROTEIN ABCI7, CHLOROPLASTIC"/>
    <property type="match status" value="1"/>
</dbReference>
<organism evidence="4 5">
    <name type="scientific">PS1 clade bacterium</name>
    <dbReference type="NCBI Taxonomy" id="2175152"/>
    <lineage>
        <taxon>Bacteria</taxon>
        <taxon>Pseudomonadati</taxon>
        <taxon>Pseudomonadota</taxon>
        <taxon>Alphaproteobacteria</taxon>
        <taxon>PS1 clade</taxon>
    </lineage>
</organism>
<feature type="domain" description="SUF system FeS cluster assembly SufBD N-terminal" evidence="3">
    <location>
        <begin position="3"/>
        <end position="74"/>
    </location>
</feature>
<evidence type="ECO:0000259" key="3">
    <source>
        <dbReference type="Pfam" id="PF19295"/>
    </source>
</evidence>
<dbReference type="SUPFAM" id="SSF101960">
    <property type="entry name" value="Stabilizer of iron transporter SufD"/>
    <property type="match status" value="1"/>
</dbReference>
<dbReference type="Pfam" id="PF01458">
    <property type="entry name" value="SUFBD_core"/>
    <property type="match status" value="1"/>
</dbReference>